<name>X1SYU5_9ZZZZ</name>
<comment type="caution">
    <text evidence="1">The sequence shown here is derived from an EMBL/GenBank/DDBJ whole genome shotgun (WGS) entry which is preliminary data.</text>
</comment>
<sequence>IQTSFLIPLHEDKDIGNGRLHPQTRWKQFQRKLYNAFGAWTLAPGNYKGSYEDPETGLEVSDLSRKFILAVPKKDLKRLRDFFKKEGAIFRQKYIYFEAAGKVELLEVNYEKILRNYRK</sequence>
<dbReference type="EMBL" id="BARW01019674">
    <property type="protein sequence ID" value="GAI98108.1"/>
    <property type="molecule type" value="Genomic_DNA"/>
</dbReference>
<protein>
    <submittedName>
        <fullName evidence="1">Uncharacterized protein</fullName>
    </submittedName>
</protein>
<reference evidence="1" key="1">
    <citation type="journal article" date="2014" name="Front. Microbiol.">
        <title>High frequency of phylogenetically diverse reductive dehalogenase-homologous genes in deep subseafloor sedimentary metagenomes.</title>
        <authorList>
            <person name="Kawai M."/>
            <person name="Futagami T."/>
            <person name="Toyoda A."/>
            <person name="Takaki Y."/>
            <person name="Nishi S."/>
            <person name="Hori S."/>
            <person name="Arai W."/>
            <person name="Tsubouchi T."/>
            <person name="Morono Y."/>
            <person name="Uchiyama I."/>
            <person name="Ito T."/>
            <person name="Fujiyama A."/>
            <person name="Inagaki F."/>
            <person name="Takami H."/>
        </authorList>
    </citation>
    <scope>NUCLEOTIDE SEQUENCE</scope>
    <source>
        <strain evidence="1">Expedition CK06-06</strain>
    </source>
</reference>
<accession>X1SYU5</accession>
<feature type="non-terminal residue" evidence="1">
    <location>
        <position position="1"/>
    </location>
</feature>
<dbReference type="AlphaFoldDB" id="X1SYU5"/>
<organism evidence="1">
    <name type="scientific">marine sediment metagenome</name>
    <dbReference type="NCBI Taxonomy" id="412755"/>
    <lineage>
        <taxon>unclassified sequences</taxon>
        <taxon>metagenomes</taxon>
        <taxon>ecological metagenomes</taxon>
    </lineage>
</organism>
<gene>
    <name evidence="1" type="ORF">S12H4_33396</name>
</gene>
<evidence type="ECO:0000313" key="1">
    <source>
        <dbReference type="EMBL" id="GAI98108.1"/>
    </source>
</evidence>
<proteinExistence type="predicted"/>